<evidence type="ECO:0000313" key="6">
    <source>
        <dbReference type="EMBL" id="MBW3096493.1"/>
    </source>
</evidence>
<name>A0ABS6WKM2_9HYPH</name>
<evidence type="ECO:0000259" key="4">
    <source>
        <dbReference type="PROSITE" id="PS51898"/>
    </source>
</evidence>
<dbReference type="InterPro" id="IPR050808">
    <property type="entry name" value="Phage_Integrase"/>
</dbReference>
<dbReference type="PANTHER" id="PTHR30629:SF2">
    <property type="entry name" value="PROPHAGE INTEGRASE INTS-RELATED"/>
    <property type="match status" value="1"/>
</dbReference>
<evidence type="ECO:0000256" key="1">
    <source>
        <dbReference type="ARBA" id="ARBA00008857"/>
    </source>
</evidence>
<keyword evidence="3" id="KW-0238">DNA-binding</keyword>
<keyword evidence="2" id="KW-0229">DNA integration</keyword>
<evidence type="ECO:0000256" key="3">
    <source>
        <dbReference type="PROSITE-ProRule" id="PRU01248"/>
    </source>
</evidence>
<dbReference type="Proteomes" id="UP001430804">
    <property type="component" value="Unassembled WGS sequence"/>
</dbReference>
<comment type="similarity">
    <text evidence="1">Belongs to the 'phage' integrase family.</text>
</comment>
<sequence length="445" mass="50345">MAKSPALPRHVSQSDTGIYRYRRRVPEALRAELGLEVKRSLGRDYAKMLEQYAVLQAQVAKSFASKPHRQSNARQKVISKLREHGFQPHEVVSLVSSGADPDDMDGRFYAFDAALDELAREADLTPELIRAVSRGEIPMTMEAALDEYLEYRIRDAPQRATQSRQAVERHKALLRSTLGGTAFSRRPVQQLRRADARRVRDHLMERVAASTARRSLNDISAALRRAIREHDLDMANPFADLEVAGSQHTRSQRIPLDHADMARLAKIMETNDELGDIWITLRDTGARLSEIIGLRGMDLDAKSLLVRVETHDERRLKTANSEREIPIPAELAERLASRANPDDKAAPLFPRYQRPRGNDACSQALMKRLRRVIKDPRKVVYSLRHRMKDLLRDTDCPESLAREIMGHSDQSSAANYGRGSSLERKRRALVAAWTNSQDGTATFHG</sequence>
<protein>
    <submittedName>
        <fullName evidence="6">Tyrosine-type recombinase/integrase</fullName>
    </submittedName>
</protein>
<gene>
    <name evidence="6" type="ORF">KY465_04300</name>
</gene>
<dbReference type="PROSITE" id="PS51900">
    <property type="entry name" value="CB"/>
    <property type="match status" value="1"/>
</dbReference>
<dbReference type="EMBL" id="JAHWQX010000001">
    <property type="protein sequence ID" value="MBW3096493.1"/>
    <property type="molecule type" value="Genomic_DNA"/>
</dbReference>
<reference evidence="6" key="1">
    <citation type="submission" date="2021-07" db="EMBL/GenBank/DDBJ databases">
        <title>Pseudohoeflea marina sp. nov. a polyhydroxyalcanoate-producing bacterium.</title>
        <authorList>
            <person name="Zheng W."/>
            <person name="Yu S."/>
            <person name="Huang Y."/>
        </authorList>
    </citation>
    <scope>NUCLEOTIDE SEQUENCE</scope>
    <source>
        <strain evidence="6">DP4N28-3</strain>
    </source>
</reference>
<accession>A0ABS6WKM2</accession>
<feature type="domain" description="Core-binding (CB)" evidence="5">
    <location>
        <begin position="139"/>
        <end position="227"/>
    </location>
</feature>
<dbReference type="PROSITE" id="PS51898">
    <property type="entry name" value="TYR_RECOMBINASE"/>
    <property type="match status" value="1"/>
</dbReference>
<dbReference type="Pfam" id="PF00589">
    <property type="entry name" value="Phage_integrase"/>
    <property type="match status" value="1"/>
</dbReference>
<dbReference type="InterPro" id="IPR044068">
    <property type="entry name" value="CB"/>
</dbReference>
<proteinExistence type="inferred from homology"/>
<feature type="domain" description="Tyr recombinase" evidence="4">
    <location>
        <begin position="251"/>
        <end position="430"/>
    </location>
</feature>
<evidence type="ECO:0000256" key="2">
    <source>
        <dbReference type="ARBA" id="ARBA00022908"/>
    </source>
</evidence>
<dbReference type="InterPro" id="IPR002104">
    <property type="entry name" value="Integrase_catalytic"/>
</dbReference>
<comment type="caution">
    <text evidence="6">The sequence shown here is derived from an EMBL/GenBank/DDBJ whole genome shotgun (WGS) entry which is preliminary data.</text>
</comment>
<keyword evidence="7" id="KW-1185">Reference proteome</keyword>
<dbReference type="RefSeq" id="WP_219200198.1">
    <property type="nucleotide sequence ID" value="NZ_JAHWQX010000001.1"/>
</dbReference>
<evidence type="ECO:0000313" key="7">
    <source>
        <dbReference type="Proteomes" id="UP001430804"/>
    </source>
</evidence>
<evidence type="ECO:0000259" key="5">
    <source>
        <dbReference type="PROSITE" id="PS51900"/>
    </source>
</evidence>
<dbReference type="PANTHER" id="PTHR30629">
    <property type="entry name" value="PROPHAGE INTEGRASE"/>
    <property type="match status" value="1"/>
</dbReference>
<organism evidence="6 7">
    <name type="scientific">Pseudohoeflea coraliihabitans</name>
    <dbReference type="NCBI Taxonomy" id="2860393"/>
    <lineage>
        <taxon>Bacteria</taxon>
        <taxon>Pseudomonadati</taxon>
        <taxon>Pseudomonadota</taxon>
        <taxon>Alphaproteobacteria</taxon>
        <taxon>Hyphomicrobiales</taxon>
        <taxon>Rhizobiaceae</taxon>
        <taxon>Pseudohoeflea</taxon>
    </lineage>
</organism>